<keyword evidence="3" id="KW-1185">Reference proteome</keyword>
<accession>A0AAN8PKH3</accession>
<comment type="caution">
    <text evidence="2">The sequence shown here is derived from an EMBL/GenBank/DDBJ whole genome shotgun (WGS) entry which is preliminary data.</text>
</comment>
<dbReference type="EMBL" id="JAZGQO010000009">
    <property type="protein sequence ID" value="KAK6178184.1"/>
    <property type="molecule type" value="Genomic_DNA"/>
</dbReference>
<evidence type="ECO:0000313" key="2">
    <source>
        <dbReference type="EMBL" id="KAK6178184.1"/>
    </source>
</evidence>
<feature type="compositionally biased region" description="Basic and acidic residues" evidence="1">
    <location>
        <begin position="9"/>
        <end position="27"/>
    </location>
</feature>
<dbReference type="AlphaFoldDB" id="A0AAN8PKH3"/>
<organism evidence="2 3">
    <name type="scientific">Patella caerulea</name>
    <name type="common">Rayed Mediterranean limpet</name>
    <dbReference type="NCBI Taxonomy" id="87958"/>
    <lineage>
        <taxon>Eukaryota</taxon>
        <taxon>Metazoa</taxon>
        <taxon>Spiralia</taxon>
        <taxon>Lophotrochozoa</taxon>
        <taxon>Mollusca</taxon>
        <taxon>Gastropoda</taxon>
        <taxon>Patellogastropoda</taxon>
        <taxon>Patelloidea</taxon>
        <taxon>Patellidae</taxon>
        <taxon>Patella</taxon>
    </lineage>
</organism>
<evidence type="ECO:0000256" key="1">
    <source>
        <dbReference type="SAM" id="MobiDB-lite"/>
    </source>
</evidence>
<reference evidence="2 3" key="1">
    <citation type="submission" date="2024-01" db="EMBL/GenBank/DDBJ databases">
        <title>The genome of the rayed Mediterranean limpet Patella caerulea (Linnaeus, 1758).</title>
        <authorList>
            <person name="Anh-Thu Weber A."/>
            <person name="Halstead-Nussloch G."/>
        </authorList>
    </citation>
    <scope>NUCLEOTIDE SEQUENCE [LARGE SCALE GENOMIC DNA]</scope>
    <source>
        <strain evidence="2">AATW-2023a</strain>
        <tissue evidence="2">Whole specimen</tissue>
    </source>
</reference>
<name>A0AAN8PKH3_PATCE</name>
<proteinExistence type="predicted"/>
<dbReference type="Proteomes" id="UP001347796">
    <property type="component" value="Unassembled WGS sequence"/>
</dbReference>
<evidence type="ECO:0000313" key="3">
    <source>
        <dbReference type="Proteomes" id="UP001347796"/>
    </source>
</evidence>
<protein>
    <submittedName>
        <fullName evidence="2">Uncharacterized protein</fullName>
    </submittedName>
</protein>
<feature type="region of interest" description="Disordered" evidence="1">
    <location>
        <begin position="1"/>
        <end position="27"/>
    </location>
</feature>
<sequence length="274" mass="31344">MSNTTVSKRGRDSEGETPKRESKTYRMEDDITVSTQPRSLDFISEQIEVVMKNMAEMCEKQDSMRKMFEDKFDNLKRVLINNIDSKVKILHEEISKDISCERDRIDQVVNTVQGIQVKVLEMEKANHNTTAHQTPTSHNDITVVAFGVKYDDGEHIEEKATLIIKAVGDEISKNVKITGVCRQKSRNPEKPGLVKISFENTEQRNLILRNKANLKNGAFKDVFLSKAKSFEERLIEMNARSILRHLPNGPTLRVNSNGRILMRQDKEETPTVTL</sequence>
<gene>
    <name evidence="2" type="ORF">SNE40_012994</name>
</gene>